<dbReference type="EMBL" id="VSSQ01013081">
    <property type="protein sequence ID" value="MPM50699.1"/>
    <property type="molecule type" value="Genomic_DNA"/>
</dbReference>
<gene>
    <name evidence="3" type="ORF">SDC9_97442</name>
</gene>
<dbReference type="SMART" id="SM00267">
    <property type="entry name" value="GGDEF"/>
    <property type="match status" value="1"/>
</dbReference>
<feature type="domain" description="GGDEF" evidence="2">
    <location>
        <begin position="24"/>
        <end position="153"/>
    </location>
</feature>
<organism evidence="3">
    <name type="scientific">bioreactor metagenome</name>
    <dbReference type="NCBI Taxonomy" id="1076179"/>
    <lineage>
        <taxon>unclassified sequences</taxon>
        <taxon>metagenomes</taxon>
        <taxon>ecological metagenomes</taxon>
    </lineage>
</organism>
<dbReference type="SMART" id="SM00052">
    <property type="entry name" value="EAL"/>
    <property type="match status" value="1"/>
</dbReference>
<dbReference type="Pfam" id="PF00563">
    <property type="entry name" value="EAL"/>
    <property type="match status" value="1"/>
</dbReference>
<comment type="caution">
    <text evidence="3">The sequence shown here is derived from an EMBL/GenBank/DDBJ whole genome shotgun (WGS) entry which is preliminary data.</text>
</comment>
<evidence type="ECO:0000259" key="1">
    <source>
        <dbReference type="PROSITE" id="PS50883"/>
    </source>
</evidence>
<dbReference type="PROSITE" id="PS50883">
    <property type="entry name" value="EAL"/>
    <property type="match status" value="1"/>
</dbReference>
<evidence type="ECO:0000313" key="3">
    <source>
        <dbReference type="EMBL" id="MPM50699.1"/>
    </source>
</evidence>
<feature type="domain" description="EAL" evidence="1">
    <location>
        <begin position="162"/>
        <end position="417"/>
    </location>
</feature>
<dbReference type="PANTHER" id="PTHR33121:SF79">
    <property type="entry name" value="CYCLIC DI-GMP PHOSPHODIESTERASE PDED-RELATED"/>
    <property type="match status" value="1"/>
</dbReference>
<dbReference type="Gene3D" id="3.20.20.450">
    <property type="entry name" value="EAL domain"/>
    <property type="match status" value="1"/>
</dbReference>
<dbReference type="GO" id="GO:0071111">
    <property type="term" value="F:cyclic-guanylate-specific phosphodiesterase activity"/>
    <property type="evidence" value="ECO:0007669"/>
    <property type="project" value="InterPro"/>
</dbReference>
<dbReference type="InterPro" id="IPR001633">
    <property type="entry name" value="EAL_dom"/>
</dbReference>
<protein>
    <submittedName>
        <fullName evidence="3">Putative signaling protein</fullName>
    </submittedName>
</protein>
<reference evidence="3" key="1">
    <citation type="submission" date="2019-08" db="EMBL/GenBank/DDBJ databases">
        <authorList>
            <person name="Kucharzyk K."/>
            <person name="Murdoch R.W."/>
            <person name="Higgins S."/>
            <person name="Loffler F."/>
        </authorList>
    </citation>
    <scope>NUCLEOTIDE SEQUENCE</scope>
</reference>
<proteinExistence type="predicted"/>
<accession>A0A645AC03</accession>
<dbReference type="Gene3D" id="3.30.70.270">
    <property type="match status" value="1"/>
</dbReference>
<dbReference type="Pfam" id="PF00990">
    <property type="entry name" value="GGDEF"/>
    <property type="match status" value="1"/>
</dbReference>
<dbReference type="InterPro" id="IPR043128">
    <property type="entry name" value="Rev_trsase/Diguanyl_cyclase"/>
</dbReference>
<evidence type="ECO:0000259" key="2">
    <source>
        <dbReference type="PROSITE" id="PS50887"/>
    </source>
</evidence>
<dbReference type="InterPro" id="IPR029787">
    <property type="entry name" value="Nucleotide_cyclase"/>
</dbReference>
<sequence length="422" mass="48917">MTGLYNLNYFSEILRQEKNNTKNRKRAVCLLNLRKFSVINLSYGFSFGDRLIRNLTSEMMKICTDNILLFRLSTDRYLFYVNQYIAKYDLEKLCNEVIEILNRIISFNYIMGSIGIVELEKDNFDADYIIKLASIAAENTPNDMIHGYFFFDKKMEEKVERTNHIRNELSEAIINNEGIYMVYQPIYNVKANGIEGFEALARFESRVLGSISPNEFIPIAESTQLIVPLGRILMRTVFELSTRLEKLNYPGVVISFNMSMIHLLRSDFCVELESLLRETEVKPSNLVMEITESVFMDNYQEINEKLCDIQKLGIKIAIDDFGTGYSSLSREKDMSINYLKIDKHFADKLMDDNPDQVIMSDIISMGHKLGHFVVAEGIEYEKQKDYLIKNGCDYIQGYLISKPISENELLMMLKKVKHKKVG</sequence>
<dbReference type="SUPFAM" id="SSF55073">
    <property type="entry name" value="Nucleotide cyclase"/>
    <property type="match status" value="1"/>
</dbReference>
<dbReference type="InterPro" id="IPR035919">
    <property type="entry name" value="EAL_sf"/>
</dbReference>
<dbReference type="InterPro" id="IPR050706">
    <property type="entry name" value="Cyclic-di-GMP_PDE-like"/>
</dbReference>
<dbReference type="CDD" id="cd01948">
    <property type="entry name" value="EAL"/>
    <property type="match status" value="1"/>
</dbReference>
<dbReference type="AlphaFoldDB" id="A0A645AC03"/>
<dbReference type="PROSITE" id="PS50887">
    <property type="entry name" value="GGDEF"/>
    <property type="match status" value="1"/>
</dbReference>
<name>A0A645AC03_9ZZZZ</name>
<dbReference type="InterPro" id="IPR000160">
    <property type="entry name" value="GGDEF_dom"/>
</dbReference>
<dbReference type="PANTHER" id="PTHR33121">
    <property type="entry name" value="CYCLIC DI-GMP PHOSPHODIESTERASE PDEF"/>
    <property type="match status" value="1"/>
</dbReference>
<dbReference type="SUPFAM" id="SSF141868">
    <property type="entry name" value="EAL domain-like"/>
    <property type="match status" value="1"/>
</dbReference>